<gene>
    <name evidence="5" type="ORF">ODALV1_LOCUS1762</name>
</gene>
<feature type="domain" description="DDE Tnp4" evidence="4">
    <location>
        <begin position="458"/>
        <end position="627"/>
    </location>
</feature>
<accession>A0ABP1PMU1</accession>
<feature type="region of interest" description="Disordered" evidence="3">
    <location>
        <begin position="146"/>
        <end position="219"/>
    </location>
</feature>
<dbReference type="Pfam" id="PF13359">
    <property type="entry name" value="DDE_Tnp_4"/>
    <property type="match status" value="1"/>
</dbReference>
<evidence type="ECO:0000256" key="1">
    <source>
        <dbReference type="ARBA" id="ARBA00001968"/>
    </source>
</evidence>
<dbReference type="EMBL" id="CAXLJM020000006">
    <property type="protein sequence ID" value="CAL8071538.1"/>
    <property type="molecule type" value="Genomic_DNA"/>
</dbReference>
<evidence type="ECO:0000256" key="2">
    <source>
        <dbReference type="ARBA" id="ARBA00022723"/>
    </source>
</evidence>
<feature type="compositionally biased region" description="Low complexity" evidence="3">
    <location>
        <begin position="184"/>
        <end position="194"/>
    </location>
</feature>
<comment type="caution">
    <text evidence="5">The sequence shown here is derived from an EMBL/GenBank/DDBJ whole genome shotgun (WGS) entry which is preliminary data.</text>
</comment>
<evidence type="ECO:0000259" key="4">
    <source>
        <dbReference type="Pfam" id="PF13359"/>
    </source>
</evidence>
<sequence>MPRKDKQKCAHCARNATRGAQLAIGNINEFRVRNNLEALTGDAKICETCWLKFRPPPDPNRRRGRPPKDPQPIPVVDEGDLGEDDEPGRVEDDEPGHGENDPGRVEGEAAVPPPFDDDNENQLLVPEIELVEFDRELVLNYPEGLQSGGEEEEMLDNDPVENPQIHQEPRLPSPGLDVVDVVGRPPISESSSSDSEPRETRIHTRSMTDADGESDDSFSGFEIRAIPDTLVVNMPPSTQSRCFICRNDEPGGRHRISSSAVLDLWKKMYIYLPDNVRCCSTHLTNENKYFSVDALMCIEKLEDVKPKQMTLADAARLISMLTMAVKSPPMNFTTYGFRNDKDYFTLTGLTKSEFDAVFATVEKRLRRSHNRDSRHAFAIFMMYLHLNISQQLLGVLFQMPQQRISDVVGTVRKLLMLRFVPNHLGYQHIQRQDYIRSHHTILASTICGAGMEQAIVVLDGTYFYCQKSSNYMLQRELWSMHKGRPLTKAMMVIAPDGYILAVEALYKANGENNDASILKDMVHVEGGFMTFFREGDMILYDRGFRDCSALAKRLNLQTRMPHFLPKGQKQHTTEEANDSRLTTALRWVVESANGRLKRRWKFLDGIIENTHLPHLGDFVKIGCALLNAFFKPLKTDNPGDKDLAEEMLERAGLDNLLKNMLEEKRIPKTGSANWLPIADNDLVDFPQISEDELRKFTFGIYQIKQAKSYTAEHKSGEVDRGYNLFQANERRIELPETDGILKFKLQSRHTSSVQHQLWIHYEKNGVGRRAIRAWYCNCKAGARVLGCCAHVTSVLWYLGFARYLPILKLPAVTVGRNLRDARHREPSPPALGDEQSEEEED</sequence>
<feature type="compositionally biased region" description="Acidic residues" evidence="3">
    <location>
        <begin position="149"/>
        <end position="159"/>
    </location>
</feature>
<name>A0ABP1PMU1_9HEXA</name>
<organism evidence="5 6">
    <name type="scientific">Orchesella dallaii</name>
    <dbReference type="NCBI Taxonomy" id="48710"/>
    <lineage>
        <taxon>Eukaryota</taxon>
        <taxon>Metazoa</taxon>
        <taxon>Ecdysozoa</taxon>
        <taxon>Arthropoda</taxon>
        <taxon>Hexapoda</taxon>
        <taxon>Collembola</taxon>
        <taxon>Entomobryomorpha</taxon>
        <taxon>Entomobryoidea</taxon>
        <taxon>Orchesellidae</taxon>
        <taxon>Orchesellinae</taxon>
        <taxon>Orchesella</taxon>
    </lineage>
</organism>
<protein>
    <recommendedName>
        <fullName evidence="4">DDE Tnp4 domain-containing protein</fullName>
    </recommendedName>
</protein>
<evidence type="ECO:0000313" key="6">
    <source>
        <dbReference type="Proteomes" id="UP001642540"/>
    </source>
</evidence>
<comment type="cofactor">
    <cofactor evidence="1">
        <name>a divalent metal cation</name>
        <dbReference type="ChEBI" id="CHEBI:60240"/>
    </cofactor>
</comment>
<dbReference type="InterPro" id="IPR027806">
    <property type="entry name" value="HARBI1_dom"/>
</dbReference>
<feature type="compositionally biased region" description="Basic and acidic residues" evidence="3">
    <location>
        <begin position="87"/>
        <end position="107"/>
    </location>
</feature>
<evidence type="ECO:0000256" key="3">
    <source>
        <dbReference type="SAM" id="MobiDB-lite"/>
    </source>
</evidence>
<keyword evidence="6" id="KW-1185">Reference proteome</keyword>
<keyword evidence="2" id="KW-0479">Metal-binding</keyword>
<feature type="region of interest" description="Disordered" evidence="3">
    <location>
        <begin position="820"/>
        <end position="841"/>
    </location>
</feature>
<evidence type="ECO:0000313" key="5">
    <source>
        <dbReference type="EMBL" id="CAL8071538.1"/>
    </source>
</evidence>
<dbReference type="PANTHER" id="PTHR23080">
    <property type="entry name" value="THAP DOMAIN PROTEIN"/>
    <property type="match status" value="1"/>
</dbReference>
<feature type="compositionally biased region" description="Basic and acidic residues" evidence="3">
    <location>
        <begin position="195"/>
        <end position="208"/>
    </location>
</feature>
<reference evidence="5 6" key="1">
    <citation type="submission" date="2024-08" db="EMBL/GenBank/DDBJ databases">
        <authorList>
            <person name="Cucini C."/>
            <person name="Frati F."/>
        </authorList>
    </citation>
    <scope>NUCLEOTIDE SEQUENCE [LARGE SCALE GENOMIC DNA]</scope>
</reference>
<feature type="compositionally biased region" description="Acidic residues" evidence="3">
    <location>
        <begin position="77"/>
        <end position="86"/>
    </location>
</feature>
<proteinExistence type="predicted"/>
<dbReference type="Proteomes" id="UP001642540">
    <property type="component" value="Unassembled WGS sequence"/>
</dbReference>
<feature type="region of interest" description="Disordered" evidence="3">
    <location>
        <begin position="55"/>
        <end position="120"/>
    </location>
</feature>